<dbReference type="AlphaFoldDB" id="A0A840ZQS3"/>
<evidence type="ECO:0000256" key="3">
    <source>
        <dbReference type="ARBA" id="ARBA00017144"/>
    </source>
</evidence>
<dbReference type="GO" id="GO:0006235">
    <property type="term" value="P:dTTP biosynthetic process"/>
    <property type="evidence" value="ECO:0007669"/>
    <property type="project" value="UniProtKB-UniRule"/>
</dbReference>
<proteinExistence type="inferred from homology"/>
<dbReference type="GO" id="GO:0005524">
    <property type="term" value="F:ATP binding"/>
    <property type="evidence" value="ECO:0007669"/>
    <property type="project" value="UniProtKB-UniRule"/>
</dbReference>
<protein>
    <recommendedName>
        <fullName evidence="3 12">Thymidylate kinase</fullName>
        <ecNumber evidence="2 12">2.7.4.9</ecNumber>
    </recommendedName>
    <alternativeName>
        <fullName evidence="9 12">dTMP kinase</fullName>
    </alternativeName>
</protein>
<dbReference type="InterPro" id="IPR018094">
    <property type="entry name" value="Thymidylate_kinase"/>
</dbReference>
<feature type="binding site" evidence="12">
    <location>
        <begin position="15"/>
        <end position="22"/>
    </location>
    <ligand>
        <name>ATP</name>
        <dbReference type="ChEBI" id="CHEBI:30616"/>
    </ligand>
</feature>
<keyword evidence="16" id="KW-1185">Reference proteome</keyword>
<dbReference type="EMBL" id="JACHOP010000022">
    <property type="protein sequence ID" value="MBB5759385.1"/>
    <property type="molecule type" value="Genomic_DNA"/>
</dbReference>
<evidence type="ECO:0000256" key="2">
    <source>
        <dbReference type="ARBA" id="ARBA00012980"/>
    </source>
</evidence>
<dbReference type="GO" id="GO:0004798">
    <property type="term" value="F:dTMP kinase activity"/>
    <property type="evidence" value="ECO:0007669"/>
    <property type="project" value="UniProtKB-UniRule"/>
</dbReference>
<dbReference type="PROSITE" id="PS01331">
    <property type="entry name" value="THYMIDYLATE_KINASE"/>
    <property type="match status" value="1"/>
</dbReference>
<dbReference type="Gene3D" id="3.40.50.300">
    <property type="entry name" value="P-loop containing nucleotide triphosphate hydrolases"/>
    <property type="match status" value="1"/>
</dbReference>
<dbReference type="Pfam" id="PF02223">
    <property type="entry name" value="Thymidylate_kin"/>
    <property type="match status" value="1"/>
</dbReference>
<evidence type="ECO:0000256" key="10">
    <source>
        <dbReference type="ARBA" id="ARBA00048743"/>
    </source>
</evidence>
<keyword evidence="5 12" id="KW-0545">Nucleotide biosynthesis</keyword>
<evidence type="ECO:0000313" key="16">
    <source>
        <dbReference type="Proteomes" id="UP000583454"/>
    </source>
</evidence>
<dbReference type="NCBIfam" id="TIGR00041">
    <property type="entry name" value="DTMP_kinase"/>
    <property type="match status" value="1"/>
</dbReference>
<dbReference type="HAMAP" id="MF_00165">
    <property type="entry name" value="Thymidylate_kinase"/>
    <property type="match status" value="1"/>
</dbReference>
<evidence type="ECO:0000256" key="9">
    <source>
        <dbReference type="ARBA" id="ARBA00029962"/>
    </source>
</evidence>
<evidence type="ECO:0000256" key="8">
    <source>
        <dbReference type="ARBA" id="ARBA00022840"/>
    </source>
</evidence>
<gene>
    <name evidence="12" type="primary">tmk</name>
    <name evidence="15" type="ORF">HNR00_004119</name>
</gene>
<keyword evidence="4 12" id="KW-0808">Transferase</keyword>
<name>A0A840ZQS3_9HYPH</name>
<dbReference type="EC" id="2.7.4.9" evidence="2 12"/>
<keyword evidence="7 12" id="KW-0418">Kinase</keyword>
<evidence type="ECO:0000313" key="15">
    <source>
        <dbReference type="EMBL" id="MBB5759385.1"/>
    </source>
</evidence>
<reference evidence="15 16" key="1">
    <citation type="submission" date="2020-08" db="EMBL/GenBank/DDBJ databases">
        <title>Genomic Encyclopedia of Type Strains, Phase IV (KMG-IV): sequencing the most valuable type-strain genomes for metagenomic binning, comparative biology and taxonomic classification.</title>
        <authorList>
            <person name="Goeker M."/>
        </authorList>
    </citation>
    <scope>NUCLEOTIDE SEQUENCE [LARGE SCALE GENOMIC DNA]</scope>
    <source>
        <strain evidence="15 16">DSM 2163</strain>
    </source>
</reference>
<evidence type="ECO:0000256" key="13">
    <source>
        <dbReference type="SAM" id="MobiDB-lite"/>
    </source>
</evidence>
<comment type="caution">
    <text evidence="15">The sequence shown here is derived from an EMBL/GenBank/DDBJ whole genome shotgun (WGS) entry which is preliminary data.</text>
</comment>
<comment type="similarity">
    <text evidence="1 12">Belongs to the thymidylate kinase family.</text>
</comment>
<dbReference type="RefSeq" id="WP_183572374.1">
    <property type="nucleotide sequence ID" value="NZ_JACHOP010000022.1"/>
</dbReference>
<comment type="catalytic activity">
    <reaction evidence="10 12">
        <text>dTMP + ATP = dTDP + ADP</text>
        <dbReference type="Rhea" id="RHEA:13517"/>
        <dbReference type="ChEBI" id="CHEBI:30616"/>
        <dbReference type="ChEBI" id="CHEBI:58369"/>
        <dbReference type="ChEBI" id="CHEBI:63528"/>
        <dbReference type="ChEBI" id="CHEBI:456216"/>
        <dbReference type="EC" id="2.7.4.9"/>
    </reaction>
</comment>
<keyword evidence="8 12" id="KW-0067">ATP-binding</keyword>
<dbReference type="PANTHER" id="PTHR10344">
    <property type="entry name" value="THYMIDYLATE KINASE"/>
    <property type="match status" value="1"/>
</dbReference>
<dbReference type="PANTHER" id="PTHR10344:SF4">
    <property type="entry name" value="UMP-CMP KINASE 2, MITOCHONDRIAL"/>
    <property type="match status" value="1"/>
</dbReference>
<dbReference type="InterPro" id="IPR039430">
    <property type="entry name" value="Thymidylate_kin-like_dom"/>
</dbReference>
<keyword evidence="6 12" id="KW-0547">Nucleotide-binding</keyword>
<dbReference type="CDD" id="cd01672">
    <property type="entry name" value="TMPK"/>
    <property type="match status" value="1"/>
</dbReference>
<sequence>MSSDAPRGVFITFEGGEGAGKSTQIARLAATLRAGSGREVVTTREPGGTKRAEAFREALLRGVAKPYGPFAEALIFAAARIDHVDHLIRPALARGAVVLCDRFADSTRAYQGAAGGLDPALIASLERVTLEGLRPDLTLILDLPAQAGLARARRRGEGEGPDRFEAEASSFHERLRSAFRAIAEAEPERCRVIDAEPGPDVVEAAIRGAVAAHRPDLLPVPLPVPLPAPLPAPLPGETASGDRDHAA</sequence>
<comment type="function">
    <text evidence="11 12">Phosphorylation of dTMP to form dTDP in both de novo and salvage pathways of dTTP synthesis.</text>
</comment>
<organism evidence="15 16">
    <name type="scientific">Methylorubrum rhodinum</name>
    <dbReference type="NCBI Taxonomy" id="29428"/>
    <lineage>
        <taxon>Bacteria</taxon>
        <taxon>Pseudomonadati</taxon>
        <taxon>Pseudomonadota</taxon>
        <taxon>Alphaproteobacteria</taxon>
        <taxon>Hyphomicrobiales</taxon>
        <taxon>Methylobacteriaceae</taxon>
        <taxon>Methylorubrum</taxon>
    </lineage>
</organism>
<evidence type="ECO:0000256" key="1">
    <source>
        <dbReference type="ARBA" id="ARBA00009776"/>
    </source>
</evidence>
<dbReference type="SUPFAM" id="SSF52540">
    <property type="entry name" value="P-loop containing nucleoside triphosphate hydrolases"/>
    <property type="match status" value="1"/>
</dbReference>
<dbReference type="GO" id="GO:0006233">
    <property type="term" value="P:dTDP biosynthetic process"/>
    <property type="evidence" value="ECO:0007669"/>
    <property type="project" value="InterPro"/>
</dbReference>
<accession>A0A840ZQS3</accession>
<dbReference type="GO" id="GO:0006227">
    <property type="term" value="P:dUDP biosynthetic process"/>
    <property type="evidence" value="ECO:0007669"/>
    <property type="project" value="TreeGrafter"/>
</dbReference>
<evidence type="ECO:0000256" key="4">
    <source>
        <dbReference type="ARBA" id="ARBA00022679"/>
    </source>
</evidence>
<dbReference type="FunFam" id="3.40.50.300:FF:000225">
    <property type="entry name" value="Thymidylate kinase"/>
    <property type="match status" value="1"/>
</dbReference>
<evidence type="ECO:0000256" key="7">
    <source>
        <dbReference type="ARBA" id="ARBA00022777"/>
    </source>
</evidence>
<feature type="domain" description="Thymidylate kinase-like" evidence="14">
    <location>
        <begin position="13"/>
        <end position="206"/>
    </location>
</feature>
<dbReference type="Proteomes" id="UP000583454">
    <property type="component" value="Unassembled WGS sequence"/>
</dbReference>
<dbReference type="InterPro" id="IPR018095">
    <property type="entry name" value="Thymidylate_kin_CS"/>
</dbReference>
<evidence type="ECO:0000256" key="12">
    <source>
        <dbReference type="HAMAP-Rule" id="MF_00165"/>
    </source>
</evidence>
<dbReference type="GO" id="GO:0005829">
    <property type="term" value="C:cytosol"/>
    <property type="evidence" value="ECO:0007669"/>
    <property type="project" value="TreeGrafter"/>
</dbReference>
<evidence type="ECO:0000256" key="5">
    <source>
        <dbReference type="ARBA" id="ARBA00022727"/>
    </source>
</evidence>
<feature type="region of interest" description="Disordered" evidence="13">
    <location>
        <begin position="227"/>
        <end position="247"/>
    </location>
</feature>
<evidence type="ECO:0000259" key="14">
    <source>
        <dbReference type="Pfam" id="PF02223"/>
    </source>
</evidence>
<dbReference type="InterPro" id="IPR027417">
    <property type="entry name" value="P-loop_NTPase"/>
</dbReference>
<evidence type="ECO:0000256" key="6">
    <source>
        <dbReference type="ARBA" id="ARBA00022741"/>
    </source>
</evidence>
<evidence type="ECO:0000256" key="11">
    <source>
        <dbReference type="ARBA" id="ARBA00057735"/>
    </source>
</evidence>